<evidence type="ECO:0000313" key="2">
    <source>
        <dbReference type="EMBL" id="TBO57173.1"/>
    </source>
</evidence>
<dbReference type="RefSeq" id="WP_131124810.1">
    <property type="nucleotide sequence ID" value="NZ_SIXH01000250.1"/>
</dbReference>
<dbReference type="Proteomes" id="UP000292452">
    <property type="component" value="Unassembled WGS sequence"/>
</dbReference>
<sequence>MSIPQIEFDVLENEPTSAPKEPKPGEKSKKGRGRRSNASIEAEIRDQLQAFMQLAALFWGTRDDVCAGVLGQQAPLIAEDLAALAMKSEWARKYLTRTADLGRVIPLLMHITPVLQAVRVHHITSRFENGGDDVPGTGPLV</sequence>
<feature type="region of interest" description="Disordered" evidence="1">
    <location>
        <begin position="1"/>
        <end position="39"/>
    </location>
</feature>
<evidence type="ECO:0000256" key="1">
    <source>
        <dbReference type="SAM" id="MobiDB-lite"/>
    </source>
</evidence>
<dbReference type="EMBL" id="SIXH01000250">
    <property type="protein sequence ID" value="TBO57173.1"/>
    <property type="molecule type" value="Genomic_DNA"/>
</dbReference>
<evidence type="ECO:0000313" key="3">
    <source>
        <dbReference type="Proteomes" id="UP000292452"/>
    </source>
</evidence>
<name>A0A4Q9HQH5_STRKA</name>
<proteinExistence type="predicted"/>
<accession>A0A4Q9HQH5</accession>
<dbReference type="AlphaFoldDB" id="A0A4Q9HQH5"/>
<keyword evidence="3" id="KW-1185">Reference proteome</keyword>
<protein>
    <submittedName>
        <fullName evidence="2">Uncharacterized protein</fullName>
    </submittedName>
</protein>
<gene>
    <name evidence="2" type="ORF">EYS09_24040</name>
</gene>
<organism evidence="2 3">
    <name type="scientific">Streptomyces kasugaensis</name>
    <dbReference type="NCBI Taxonomy" id="1946"/>
    <lineage>
        <taxon>Bacteria</taxon>
        <taxon>Bacillati</taxon>
        <taxon>Actinomycetota</taxon>
        <taxon>Actinomycetes</taxon>
        <taxon>Kitasatosporales</taxon>
        <taxon>Streptomycetaceae</taxon>
        <taxon>Streptomyces</taxon>
    </lineage>
</organism>
<comment type="caution">
    <text evidence="2">The sequence shown here is derived from an EMBL/GenBank/DDBJ whole genome shotgun (WGS) entry which is preliminary data.</text>
</comment>
<reference evidence="2 3" key="1">
    <citation type="submission" date="2019-02" db="EMBL/GenBank/DDBJ databases">
        <title>Draft Genome Sequence of Streptomyces sp. AM-2504, identified by 16S rRNA comparative analysis as a Streptomyces Kasugaensis strain.</title>
        <authorList>
            <person name="Napolioni V."/>
            <person name="Giuliodori A.M."/>
            <person name="Spurio R."/>
            <person name="Fabbretti A."/>
        </authorList>
    </citation>
    <scope>NUCLEOTIDE SEQUENCE [LARGE SCALE GENOMIC DNA]</scope>
    <source>
        <strain evidence="2 3">AM-2504</strain>
    </source>
</reference>